<evidence type="ECO:0000256" key="1">
    <source>
        <dbReference type="ARBA" id="ARBA00004477"/>
    </source>
</evidence>
<feature type="transmembrane region" description="Helical" evidence="8">
    <location>
        <begin position="92"/>
        <end position="110"/>
    </location>
</feature>
<evidence type="ECO:0000256" key="2">
    <source>
        <dbReference type="ARBA" id="ARBA00007715"/>
    </source>
</evidence>
<evidence type="ECO:0000313" key="9">
    <source>
        <dbReference type="EMBL" id="CAE2212900.1"/>
    </source>
</evidence>
<name>A0A7S4HY57_9EUKA</name>
<dbReference type="InterPro" id="IPR009445">
    <property type="entry name" value="TMEM85/Emc4"/>
</dbReference>
<evidence type="ECO:0000256" key="8">
    <source>
        <dbReference type="SAM" id="Phobius"/>
    </source>
</evidence>
<dbReference type="PANTHER" id="PTHR19315">
    <property type="entry name" value="ER MEMBRANE PROTEIN COMPLEX SUBUNIT 4"/>
    <property type="match status" value="1"/>
</dbReference>
<evidence type="ECO:0000256" key="4">
    <source>
        <dbReference type="ARBA" id="ARBA00022692"/>
    </source>
</evidence>
<dbReference type="Pfam" id="PF06417">
    <property type="entry name" value="EMC4"/>
    <property type="match status" value="1"/>
</dbReference>
<accession>A0A7S4HY57</accession>
<proteinExistence type="inferred from homology"/>
<evidence type="ECO:0000256" key="5">
    <source>
        <dbReference type="ARBA" id="ARBA00022824"/>
    </source>
</evidence>
<evidence type="ECO:0000256" key="7">
    <source>
        <dbReference type="ARBA" id="ARBA00023136"/>
    </source>
</evidence>
<keyword evidence="7 8" id="KW-0472">Membrane</keyword>
<dbReference type="GO" id="GO:0005789">
    <property type="term" value="C:endoplasmic reticulum membrane"/>
    <property type="evidence" value="ECO:0007669"/>
    <property type="project" value="UniProtKB-SubCell"/>
</dbReference>
<gene>
    <name evidence="9" type="ORF">VSP0166_LOCUS5932</name>
</gene>
<keyword evidence="5" id="KW-0256">Endoplasmic reticulum</keyword>
<evidence type="ECO:0000256" key="3">
    <source>
        <dbReference type="ARBA" id="ARBA00020820"/>
    </source>
</evidence>
<keyword evidence="6 8" id="KW-1133">Transmembrane helix</keyword>
<feature type="transmembrane region" description="Helical" evidence="8">
    <location>
        <begin position="131"/>
        <end position="150"/>
    </location>
</feature>
<dbReference type="EMBL" id="HBKP01008318">
    <property type="protein sequence ID" value="CAE2212900.1"/>
    <property type="molecule type" value="Transcribed_RNA"/>
</dbReference>
<sequence length="181" mass="20149">MSRKARSGQAGGSRWSLNFSKVEKVNSDCLPPGFQQDFSVVEQNTSKAASRDRRTAKAQLKSKKAWEVAKSPMGGIFMTMFMLWLSGSSVNIFSISITMYSLINPIKAIFNVSSGFKRFEEPNTSLLAQKFVYIFFQLVGFSIALYKAYYLGLLPSAADWSSYLTVKQAEEITSGVFVVSK</sequence>
<keyword evidence="4 8" id="KW-0812">Transmembrane</keyword>
<protein>
    <recommendedName>
        <fullName evidence="3">ER membrane protein complex subunit 4</fullName>
    </recommendedName>
</protein>
<comment type="subcellular location">
    <subcellularLocation>
        <location evidence="1">Endoplasmic reticulum membrane</location>
        <topology evidence="1">Multi-pass membrane protein</topology>
    </subcellularLocation>
</comment>
<dbReference type="AlphaFoldDB" id="A0A7S4HY57"/>
<comment type="similarity">
    <text evidence="2">Belongs to the EMC4 family.</text>
</comment>
<evidence type="ECO:0000256" key="6">
    <source>
        <dbReference type="ARBA" id="ARBA00022989"/>
    </source>
</evidence>
<reference evidence="9" key="1">
    <citation type="submission" date="2021-01" db="EMBL/GenBank/DDBJ databases">
        <authorList>
            <person name="Corre E."/>
            <person name="Pelletier E."/>
            <person name="Niang G."/>
            <person name="Scheremetjew M."/>
            <person name="Finn R."/>
            <person name="Kale V."/>
            <person name="Holt S."/>
            <person name="Cochrane G."/>
            <person name="Meng A."/>
            <person name="Brown T."/>
            <person name="Cohen L."/>
        </authorList>
    </citation>
    <scope>NUCLEOTIDE SEQUENCE</scope>
    <source>
        <strain evidence="9">DIVA3 518/3/11/1/6</strain>
    </source>
</reference>
<organism evidence="9">
    <name type="scientific">Vannella robusta</name>
    <dbReference type="NCBI Taxonomy" id="1487602"/>
    <lineage>
        <taxon>Eukaryota</taxon>
        <taxon>Amoebozoa</taxon>
        <taxon>Discosea</taxon>
        <taxon>Flabellinia</taxon>
        <taxon>Vannellidae</taxon>
        <taxon>Vannella</taxon>
    </lineage>
</organism>